<comment type="caution">
    <text evidence="2">The sequence shown here is derived from an EMBL/GenBank/DDBJ whole genome shotgun (WGS) entry which is preliminary data.</text>
</comment>
<sequence length="133" mass="14742">MSDHDNSKPPRRRRSRSRSGSNFEAANSHRKYPFYGSPNATRKSRAGSVSSVCSDALSEGGKCSLLEKTAGFGPARMEKMLTSHLGSYMLLKTEDGIMRLVNLFTGIFPTVHRHGSNRTLAVYGQDRFRNGTE</sequence>
<proteinExistence type="predicted"/>
<dbReference type="AlphaFoldDB" id="A0A1D1W6D4"/>
<accession>A0A1D1W6D4</accession>
<dbReference type="EMBL" id="BDGG01000013">
    <property type="protein sequence ID" value="GAV06589.1"/>
    <property type="molecule type" value="Genomic_DNA"/>
</dbReference>
<name>A0A1D1W6D4_RAMVA</name>
<dbReference type="Proteomes" id="UP000186922">
    <property type="component" value="Unassembled WGS sequence"/>
</dbReference>
<gene>
    <name evidence="2" type="primary">RvY_16553</name>
    <name evidence="2" type="synonym">RvY_16553.1</name>
    <name evidence="2" type="ORF">RvY_16553-1</name>
</gene>
<feature type="region of interest" description="Disordered" evidence="1">
    <location>
        <begin position="1"/>
        <end position="51"/>
    </location>
</feature>
<evidence type="ECO:0000313" key="3">
    <source>
        <dbReference type="Proteomes" id="UP000186922"/>
    </source>
</evidence>
<evidence type="ECO:0000256" key="1">
    <source>
        <dbReference type="SAM" id="MobiDB-lite"/>
    </source>
</evidence>
<evidence type="ECO:0000313" key="2">
    <source>
        <dbReference type="EMBL" id="GAV06589.1"/>
    </source>
</evidence>
<reference evidence="2 3" key="1">
    <citation type="journal article" date="2016" name="Nat. Commun.">
        <title>Extremotolerant tardigrade genome and improved radiotolerance of human cultured cells by tardigrade-unique protein.</title>
        <authorList>
            <person name="Hashimoto T."/>
            <person name="Horikawa D.D."/>
            <person name="Saito Y."/>
            <person name="Kuwahara H."/>
            <person name="Kozuka-Hata H."/>
            <person name="Shin-I T."/>
            <person name="Minakuchi Y."/>
            <person name="Ohishi K."/>
            <person name="Motoyama A."/>
            <person name="Aizu T."/>
            <person name="Enomoto A."/>
            <person name="Kondo K."/>
            <person name="Tanaka S."/>
            <person name="Hara Y."/>
            <person name="Koshikawa S."/>
            <person name="Sagara H."/>
            <person name="Miura T."/>
            <person name="Yokobori S."/>
            <person name="Miyagawa K."/>
            <person name="Suzuki Y."/>
            <person name="Kubo T."/>
            <person name="Oyama M."/>
            <person name="Kohara Y."/>
            <person name="Fujiyama A."/>
            <person name="Arakawa K."/>
            <person name="Katayama T."/>
            <person name="Toyoda A."/>
            <person name="Kunieda T."/>
        </authorList>
    </citation>
    <scope>NUCLEOTIDE SEQUENCE [LARGE SCALE GENOMIC DNA]</scope>
    <source>
        <strain evidence="2 3">YOKOZUNA-1</strain>
    </source>
</reference>
<organism evidence="2 3">
    <name type="scientific">Ramazzottius varieornatus</name>
    <name type="common">Water bear</name>
    <name type="synonym">Tardigrade</name>
    <dbReference type="NCBI Taxonomy" id="947166"/>
    <lineage>
        <taxon>Eukaryota</taxon>
        <taxon>Metazoa</taxon>
        <taxon>Ecdysozoa</taxon>
        <taxon>Tardigrada</taxon>
        <taxon>Eutardigrada</taxon>
        <taxon>Parachela</taxon>
        <taxon>Hypsibioidea</taxon>
        <taxon>Ramazzottiidae</taxon>
        <taxon>Ramazzottius</taxon>
    </lineage>
</organism>
<protein>
    <submittedName>
        <fullName evidence="2">Uncharacterized protein</fullName>
    </submittedName>
</protein>
<keyword evidence="3" id="KW-1185">Reference proteome</keyword>